<dbReference type="EMBL" id="QKWP01001157">
    <property type="protein sequence ID" value="RIB11235.1"/>
    <property type="molecule type" value="Genomic_DNA"/>
</dbReference>
<dbReference type="InterPro" id="IPR006597">
    <property type="entry name" value="Sel1-like"/>
</dbReference>
<sequence length="518" mass="59704">MYFYGVCLEKRQHSFAKAVKAESLCYKGWQYMYGNNVEKDESKAFEYYQKAACLGNGESLFWTGFCYANGIAIEKDEQKAFEYYKRSSEVGHKNGIFKTAFCYFYGIGVEKIDGFKGSKDDDFTSIAGFNFYSHDCCKKCGYATYQNDSGFDWCKYCDIDLIVYQWTSGNKTIDEFVKSIQFRTAYLYRMIEWIPFERLTDIKEIGRGGFGVVYSATWLDGSRNSKGSRNLNETVALKASYSSNEIPFLKDLLNQYKCMNGSSSIICLYGLTQNKETNEYMMVMQHADQGNLRKFLGSNFKEFNWKNKLKCLENIAYDLKWIHSGGFIHADFHSGNILKLNSDKKTTRVTDFGLARKKDENDLNDEIYGVIPYVAPEVLQGNQITQASDIYSFGVIMAEMTTGQRPFDGEKFDTKLACKIIRGSRPELSSGTPKCYVELAMKCMDVDPENRPNAGDLWDQIYHWINDMNKEDLNEIKKQFLEADKMVRELPLLKHPDQMYTSKLIKSLSKYIEIDNDL</sequence>
<reference evidence="3 4" key="1">
    <citation type="submission" date="2018-06" db="EMBL/GenBank/DDBJ databases">
        <title>Comparative genomics reveals the genomic features of Rhizophagus irregularis, R. cerebriforme, R. diaphanum and Gigaspora rosea, and their symbiotic lifestyle signature.</title>
        <authorList>
            <person name="Morin E."/>
            <person name="San Clemente H."/>
            <person name="Chen E.C.H."/>
            <person name="De La Providencia I."/>
            <person name="Hainaut M."/>
            <person name="Kuo A."/>
            <person name="Kohler A."/>
            <person name="Murat C."/>
            <person name="Tang N."/>
            <person name="Roy S."/>
            <person name="Loubradou J."/>
            <person name="Henrissat B."/>
            <person name="Grigoriev I.V."/>
            <person name="Corradi N."/>
            <person name="Roux C."/>
            <person name="Martin F.M."/>
        </authorList>
    </citation>
    <scope>NUCLEOTIDE SEQUENCE [LARGE SCALE GENOMIC DNA]</scope>
    <source>
        <strain evidence="3 4">DAOM 194757</strain>
    </source>
</reference>
<dbReference type="STRING" id="44941.A0A397ULW6"/>
<dbReference type="PANTHER" id="PTHR44329">
    <property type="entry name" value="SERINE/THREONINE-PROTEIN KINASE TNNI3K-RELATED"/>
    <property type="match status" value="1"/>
</dbReference>
<keyword evidence="1" id="KW-0547">Nucleotide-binding</keyword>
<dbReference type="OrthoDB" id="10252354at2759"/>
<dbReference type="SUPFAM" id="SSF81901">
    <property type="entry name" value="HCP-like"/>
    <property type="match status" value="1"/>
</dbReference>
<dbReference type="Gene3D" id="1.25.40.10">
    <property type="entry name" value="Tetratricopeptide repeat domain"/>
    <property type="match status" value="1"/>
</dbReference>
<keyword evidence="1" id="KW-0067">ATP-binding</keyword>
<evidence type="ECO:0000259" key="2">
    <source>
        <dbReference type="PROSITE" id="PS50011"/>
    </source>
</evidence>
<dbReference type="PROSITE" id="PS50011">
    <property type="entry name" value="PROTEIN_KINASE_DOM"/>
    <property type="match status" value="1"/>
</dbReference>
<name>A0A397ULW6_9GLOM</name>
<gene>
    <name evidence="3" type="ORF">C2G38_2203968</name>
</gene>
<dbReference type="InterPro" id="IPR001245">
    <property type="entry name" value="Ser-Thr/Tyr_kinase_cat_dom"/>
</dbReference>
<dbReference type="PROSITE" id="PS00107">
    <property type="entry name" value="PROTEIN_KINASE_ATP"/>
    <property type="match status" value="1"/>
</dbReference>
<dbReference type="Proteomes" id="UP000266673">
    <property type="component" value="Unassembled WGS sequence"/>
</dbReference>
<dbReference type="GO" id="GO:0005524">
    <property type="term" value="F:ATP binding"/>
    <property type="evidence" value="ECO:0007669"/>
    <property type="project" value="UniProtKB-UniRule"/>
</dbReference>
<dbReference type="SUPFAM" id="SSF56112">
    <property type="entry name" value="Protein kinase-like (PK-like)"/>
    <property type="match status" value="1"/>
</dbReference>
<proteinExistence type="predicted"/>
<dbReference type="Pfam" id="PF08238">
    <property type="entry name" value="Sel1"/>
    <property type="match status" value="3"/>
</dbReference>
<dbReference type="Pfam" id="PF07714">
    <property type="entry name" value="PK_Tyr_Ser-Thr"/>
    <property type="match status" value="1"/>
</dbReference>
<accession>A0A397ULW6</accession>
<feature type="binding site" evidence="1">
    <location>
        <position position="238"/>
    </location>
    <ligand>
        <name>ATP</name>
        <dbReference type="ChEBI" id="CHEBI:30616"/>
    </ligand>
</feature>
<organism evidence="3 4">
    <name type="scientific">Gigaspora rosea</name>
    <dbReference type="NCBI Taxonomy" id="44941"/>
    <lineage>
        <taxon>Eukaryota</taxon>
        <taxon>Fungi</taxon>
        <taxon>Fungi incertae sedis</taxon>
        <taxon>Mucoromycota</taxon>
        <taxon>Glomeromycotina</taxon>
        <taxon>Glomeromycetes</taxon>
        <taxon>Diversisporales</taxon>
        <taxon>Gigasporaceae</taxon>
        <taxon>Gigaspora</taxon>
    </lineage>
</organism>
<dbReference type="Gene3D" id="1.10.510.10">
    <property type="entry name" value="Transferase(Phosphotransferase) domain 1"/>
    <property type="match status" value="1"/>
</dbReference>
<keyword evidence="3" id="KW-0808">Transferase</keyword>
<dbReference type="InterPro" id="IPR051681">
    <property type="entry name" value="Ser/Thr_Kinases-Pseudokinases"/>
</dbReference>
<protein>
    <submittedName>
        <fullName evidence="3">Kinase-like domain-containing protein</fullName>
    </submittedName>
</protein>
<dbReference type="GO" id="GO:0004674">
    <property type="term" value="F:protein serine/threonine kinase activity"/>
    <property type="evidence" value="ECO:0007669"/>
    <property type="project" value="TreeGrafter"/>
</dbReference>
<feature type="domain" description="Protein kinase" evidence="2">
    <location>
        <begin position="199"/>
        <end position="465"/>
    </location>
</feature>
<keyword evidence="3" id="KW-0418">Kinase</keyword>
<keyword evidence="4" id="KW-1185">Reference proteome</keyword>
<dbReference type="AlphaFoldDB" id="A0A397ULW6"/>
<evidence type="ECO:0000313" key="3">
    <source>
        <dbReference type="EMBL" id="RIB11235.1"/>
    </source>
</evidence>
<dbReference type="InterPro" id="IPR017441">
    <property type="entry name" value="Protein_kinase_ATP_BS"/>
</dbReference>
<dbReference type="InterPro" id="IPR011990">
    <property type="entry name" value="TPR-like_helical_dom_sf"/>
</dbReference>
<dbReference type="InterPro" id="IPR011009">
    <property type="entry name" value="Kinase-like_dom_sf"/>
</dbReference>
<dbReference type="InterPro" id="IPR000719">
    <property type="entry name" value="Prot_kinase_dom"/>
</dbReference>
<dbReference type="SMART" id="SM00671">
    <property type="entry name" value="SEL1"/>
    <property type="match status" value="2"/>
</dbReference>
<evidence type="ECO:0000256" key="1">
    <source>
        <dbReference type="PROSITE-ProRule" id="PRU10141"/>
    </source>
</evidence>
<comment type="caution">
    <text evidence="3">The sequence shown here is derived from an EMBL/GenBank/DDBJ whole genome shotgun (WGS) entry which is preliminary data.</text>
</comment>
<evidence type="ECO:0000313" key="4">
    <source>
        <dbReference type="Proteomes" id="UP000266673"/>
    </source>
</evidence>